<protein>
    <submittedName>
        <fullName evidence="1">Uncharacterized protein</fullName>
    </submittedName>
</protein>
<dbReference type="EMBL" id="JACEIK010004605">
    <property type="protein sequence ID" value="MCD9645923.1"/>
    <property type="molecule type" value="Genomic_DNA"/>
</dbReference>
<dbReference type="Proteomes" id="UP000823775">
    <property type="component" value="Unassembled WGS sequence"/>
</dbReference>
<sequence>MVEVVMSAMSGAHKTKAYAHALCCQVIHEELCGNLQLSFLACYLCQEILFDPIQVELFLLIELLIMSSLEEHSLHAKNDIETKGILTLLLTKFSPSFLILLRLRGPPLVWDQKRTPVIQESSPLPCPFPLGPFVSLHEDERFFSNSSYENNESSI</sequence>
<proteinExistence type="predicted"/>
<organism evidence="1 2">
    <name type="scientific">Datura stramonium</name>
    <name type="common">Jimsonweed</name>
    <name type="synonym">Common thornapple</name>
    <dbReference type="NCBI Taxonomy" id="4076"/>
    <lineage>
        <taxon>Eukaryota</taxon>
        <taxon>Viridiplantae</taxon>
        <taxon>Streptophyta</taxon>
        <taxon>Embryophyta</taxon>
        <taxon>Tracheophyta</taxon>
        <taxon>Spermatophyta</taxon>
        <taxon>Magnoliopsida</taxon>
        <taxon>eudicotyledons</taxon>
        <taxon>Gunneridae</taxon>
        <taxon>Pentapetalae</taxon>
        <taxon>asterids</taxon>
        <taxon>lamiids</taxon>
        <taxon>Solanales</taxon>
        <taxon>Solanaceae</taxon>
        <taxon>Solanoideae</taxon>
        <taxon>Datureae</taxon>
        <taxon>Datura</taxon>
    </lineage>
</organism>
<evidence type="ECO:0000313" key="2">
    <source>
        <dbReference type="Proteomes" id="UP000823775"/>
    </source>
</evidence>
<accession>A0ABS8VIG8</accession>
<gene>
    <name evidence="1" type="ORF">HAX54_035328</name>
</gene>
<evidence type="ECO:0000313" key="1">
    <source>
        <dbReference type="EMBL" id="MCD9645923.1"/>
    </source>
</evidence>
<name>A0ABS8VIG8_DATST</name>
<reference evidence="1 2" key="1">
    <citation type="journal article" date="2021" name="BMC Genomics">
        <title>Datura genome reveals duplications of psychoactive alkaloid biosynthetic genes and high mutation rate following tissue culture.</title>
        <authorList>
            <person name="Rajewski A."/>
            <person name="Carter-House D."/>
            <person name="Stajich J."/>
            <person name="Litt A."/>
        </authorList>
    </citation>
    <scope>NUCLEOTIDE SEQUENCE [LARGE SCALE GENOMIC DNA]</scope>
    <source>
        <strain evidence="1">AR-01</strain>
    </source>
</reference>
<keyword evidence="2" id="KW-1185">Reference proteome</keyword>
<comment type="caution">
    <text evidence="1">The sequence shown here is derived from an EMBL/GenBank/DDBJ whole genome shotgun (WGS) entry which is preliminary data.</text>
</comment>